<evidence type="ECO:0000313" key="9">
    <source>
        <dbReference type="Proteomes" id="UP000238701"/>
    </source>
</evidence>
<dbReference type="Pfam" id="PF00155">
    <property type="entry name" value="Aminotran_1_2"/>
    <property type="match status" value="1"/>
</dbReference>
<evidence type="ECO:0000256" key="4">
    <source>
        <dbReference type="ARBA" id="ARBA00022679"/>
    </source>
</evidence>
<dbReference type="SUPFAM" id="SSF53383">
    <property type="entry name" value="PLP-dependent transferases"/>
    <property type="match status" value="1"/>
</dbReference>
<evidence type="ECO:0000256" key="2">
    <source>
        <dbReference type="ARBA" id="ARBA00007441"/>
    </source>
</evidence>
<gene>
    <name evidence="8" type="ORF">SBA1_340065</name>
</gene>
<accession>A0A2U3KMX5</accession>
<dbReference type="InterPro" id="IPR015424">
    <property type="entry name" value="PyrdxlP-dep_Trfase"/>
</dbReference>
<name>A0A2U3KMX5_9BACT</name>
<dbReference type="OrthoDB" id="9802328at2"/>
<protein>
    <recommendedName>
        <fullName evidence="6">Aminotransferase</fullName>
        <ecNumber evidence="6">2.6.1.-</ecNumber>
    </recommendedName>
</protein>
<dbReference type="PANTHER" id="PTHR46383:SF1">
    <property type="entry name" value="ASPARTATE AMINOTRANSFERASE"/>
    <property type="match status" value="1"/>
</dbReference>
<dbReference type="EC" id="2.6.1.-" evidence="6"/>
<dbReference type="PRINTS" id="PR00753">
    <property type="entry name" value="ACCSYNTHASE"/>
</dbReference>
<dbReference type="PANTHER" id="PTHR46383">
    <property type="entry name" value="ASPARTATE AMINOTRANSFERASE"/>
    <property type="match status" value="1"/>
</dbReference>
<feature type="domain" description="Aminotransferase class I/classII large" evidence="7">
    <location>
        <begin position="32"/>
        <end position="381"/>
    </location>
</feature>
<evidence type="ECO:0000256" key="5">
    <source>
        <dbReference type="ARBA" id="ARBA00022898"/>
    </source>
</evidence>
<keyword evidence="5" id="KW-0663">Pyridoxal phosphate</keyword>
<dbReference type="FunFam" id="3.40.640.10:FF:000033">
    <property type="entry name" value="Aspartate aminotransferase"/>
    <property type="match status" value="1"/>
</dbReference>
<dbReference type="InterPro" id="IPR004839">
    <property type="entry name" value="Aminotransferase_I/II_large"/>
</dbReference>
<organism evidence="8 9">
    <name type="scientific">Candidatus Sulfotelmatobacter kueseliae</name>
    <dbReference type="NCBI Taxonomy" id="2042962"/>
    <lineage>
        <taxon>Bacteria</taxon>
        <taxon>Pseudomonadati</taxon>
        <taxon>Acidobacteriota</taxon>
        <taxon>Terriglobia</taxon>
        <taxon>Terriglobales</taxon>
        <taxon>Candidatus Korobacteraceae</taxon>
        <taxon>Candidatus Sulfotelmatobacter</taxon>
    </lineage>
</organism>
<reference evidence="9" key="1">
    <citation type="submission" date="2018-02" db="EMBL/GenBank/DDBJ databases">
        <authorList>
            <person name="Hausmann B."/>
        </authorList>
    </citation>
    <scope>NUCLEOTIDE SEQUENCE [LARGE SCALE GENOMIC DNA]</scope>
    <source>
        <strain evidence="9">Peat soil MAG SbA1</strain>
    </source>
</reference>
<dbReference type="AlphaFoldDB" id="A0A2U3KMX5"/>
<dbReference type="GO" id="GO:0008483">
    <property type="term" value="F:transaminase activity"/>
    <property type="evidence" value="ECO:0007669"/>
    <property type="project" value="UniProtKB-KW"/>
</dbReference>
<evidence type="ECO:0000259" key="7">
    <source>
        <dbReference type="Pfam" id="PF00155"/>
    </source>
</evidence>
<dbReference type="CDD" id="cd00609">
    <property type="entry name" value="AAT_like"/>
    <property type="match status" value="1"/>
</dbReference>
<dbReference type="Gene3D" id="3.90.1150.10">
    <property type="entry name" value="Aspartate Aminotransferase, domain 1"/>
    <property type="match status" value="1"/>
</dbReference>
<dbReference type="InterPro" id="IPR004838">
    <property type="entry name" value="NHTrfase_class1_PyrdxlP-BS"/>
</dbReference>
<sequence length="405" mass="44624">MSLSQLARSIKESATLKLNETAALLREKGEPVIHLGGGEPKTKCPLDAVINCTAVLNTGEVRYTPPDGIPALKKAIIRYTEEHYQKVVSADNVIASGGAKQALMVLLHAILDPKEEVIFPAPYWVSYPEMVKLAGGVPVPVTAEDGSFCPTVKEIADVVSSYTKAIIINSPNNPSGAMYSKEFVQEMVEFCEKKSLYLIMDDIYNRLVFDGGRAAICYDFMKAPLEQSKLVVINGVSKMYAMTGYRIGWAIGNKPLVEAMATIQSQQTSGPAAPTQWAAVGALNGVQSSIENLRVTLQNNRNVMIDRLMAFDGVKVNPPHGTFYCFPDFSAYMKDSQKLSNFLLEKVRVVTVPGKEFGFEGHLRLSYCGTIRDITEGLDRIKWALDPNSANELYLGDRKLVREWL</sequence>
<dbReference type="InterPro" id="IPR015422">
    <property type="entry name" value="PyrdxlP-dep_Trfase_small"/>
</dbReference>
<dbReference type="InterPro" id="IPR015421">
    <property type="entry name" value="PyrdxlP-dep_Trfase_major"/>
</dbReference>
<proteinExistence type="inferred from homology"/>
<comment type="cofactor">
    <cofactor evidence="1 6">
        <name>pyridoxal 5'-phosphate</name>
        <dbReference type="ChEBI" id="CHEBI:597326"/>
    </cofactor>
</comment>
<dbReference type="GO" id="GO:0030170">
    <property type="term" value="F:pyridoxal phosphate binding"/>
    <property type="evidence" value="ECO:0007669"/>
    <property type="project" value="InterPro"/>
</dbReference>
<evidence type="ECO:0000256" key="6">
    <source>
        <dbReference type="RuleBase" id="RU000481"/>
    </source>
</evidence>
<keyword evidence="3 6" id="KW-0032">Aminotransferase</keyword>
<evidence type="ECO:0000313" key="8">
    <source>
        <dbReference type="EMBL" id="SPF41023.1"/>
    </source>
</evidence>
<comment type="similarity">
    <text evidence="2 6">Belongs to the class-I pyridoxal-phosphate-dependent aminotransferase family.</text>
</comment>
<evidence type="ECO:0000256" key="3">
    <source>
        <dbReference type="ARBA" id="ARBA00022576"/>
    </source>
</evidence>
<dbReference type="Gene3D" id="3.40.640.10">
    <property type="entry name" value="Type I PLP-dependent aspartate aminotransferase-like (Major domain)"/>
    <property type="match status" value="1"/>
</dbReference>
<dbReference type="InterPro" id="IPR050596">
    <property type="entry name" value="AspAT/PAT-like"/>
</dbReference>
<dbReference type="Proteomes" id="UP000238701">
    <property type="component" value="Unassembled WGS sequence"/>
</dbReference>
<dbReference type="PROSITE" id="PS00105">
    <property type="entry name" value="AA_TRANSFER_CLASS_1"/>
    <property type="match status" value="1"/>
</dbReference>
<evidence type="ECO:0000256" key="1">
    <source>
        <dbReference type="ARBA" id="ARBA00001933"/>
    </source>
</evidence>
<dbReference type="GO" id="GO:0006520">
    <property type="term" value="P:amino acid metabolic process"/>
    <property type="evidence" value="ECO:0007669"/>
    <property type="project" value="InterPro"/>
</dbReference>
<dbReference type="EMBL" id="OMOD01000127">
    <property type="protein sequence ID" value="SPF41023.1"/>
    <property type="molecule type" value="Genomic_DNA"/>
</dbReference>
<keyword evidence="4 6" id="KW-0808">Transferase</keyword>